<reference evidence="1" key="1">
    <citation type="submission" date="2020-01" db="EMBL/GenBank/DDBJ databases">
        <authorList>
            <person name="Meier V. D."/>
            <person name="Meier V D."/>
        </authorList>
    </citation>
    <scope>NUCLEOTIDE SEQUENCE</scope>
    <source>
        <strain evidence="1">HLG_WM_MAG_09</strain>
    </source>
</reference>
<dbReference type="AlphaFoldDB" id="A0A6S6TFT0"/>
<organism evidence="1">
    <name type="scientific">uncultured Thiotrichaceae bacterium</name>
    <dbReference type="NCBI Taxonomy" id="298394"/>
    <lineage>
        <taxon>Bacteria</taxon>
        <taxon>Pseudomonadati</taxon>
        <taxon>Pseudomonadota</taxon>
        <taxon>Gammaproteobacteria</taxon>
        <taxon>Thiotrichales</taxon>
        <taxon>Thiotrichaceae</taxon>
        <taxon>environmental samples</taxon>
    </lineage>
</organism>
<accession>A0A6S6TFT0</accession>
<dbReference type="InterPro" id="IPR010985">
    <property type="entry name" value="Ribbon_hlx_hlx"/>
</dbReference>
<sequence length="73" mass="8229">MSAITLRLPDDKHSRLKSLAEQRGLSVNQLLNEMTTALLVDFDAEVRFRTRAARGADRTERGIELLEKAMQSS</sequence>
<gene>
    <name evidence="1" type="ORF">HELGO_WM87325</name>
</gene>
<evidence type="ECO:0008006" key="2">
    <source>
        <dbReference type="Google" id="ProtNLM"/>
    </source>
</evidence>
<evidence type="ECO:0000313" key="1">
    <source>
        <dbReference type="EMBL" id="CAA6813905.1"/>
    </source>
</evidence>
<dbReference type="GO" id="GO:0006355">
    <property type="term" value="P:regulation of DNA-templated transcription"/>
    <property type="evidence" value="ECO:0007669"/>
    <property type="project" value="InterPro"/>
</dbReference>
<proteinExistence type="predicted"/>
<dbReference type="EMBL" id="CACVAT010000216">
    <property type="protein sequence ID" value="CAA6813905.1"/>
    <property type="molecule type" value="Genomic_DNA"/>
</dbReference>
<name>A0A6S6TFT0_9GAMM</name>
<protein>
    <recommendedName>
        <fullName evidence="2">Toxin-antitoxin system HicB family antitoxin</fullName>
    </recommendedName>
</protein>
<dbReference type="SUPFAM" id="SSF47598">
    <property type="entry name" value="Ribbon-helix-helix"/>
    <property type="match status" value="1"/>
</dbReference>